<dbReference type="Proteomes" id="UP000826722">
    <property type="component" value="Chromosome"/>
</dbReference>
<dbReference type="FunFam" id="3.40.50.300:FF:000006">
    <property type="entry name" value="DNA-binding transcriptional regulator NtrC"/>
    <property type="match status" value="1"/>
</dbReference>
<keyword evidence="3" id="KW-0805">Transcription regulation</keyword>
<keyword evidence="4" id="KW-0238">DNA-binding</keyword>
<dbReference type="GO" id="GO:0005524">
    <property type="term" value="F:ATP binding"/>
    <property type="evidence" value="ECO:0007669"/>
    <property type="project" value="UniProtKB-KW"/>
</dbReference>
<dbReference type="InterPro" id="IPR009057">
    <property type="entry name" value="Homeodomain-like_sf"/>
</dbReference>
<dbReference type="SMART" id="SM00382">
    <property type="entry name" value="AAA"/>
    <property type="match status" value="1"/>
</dbReference>
<dbReference type="InterPro" id="IPR058031">
    <property type="entry name" value="AAA_lid_NorR"/>
</dbReference>
<keyword evidence="5" id="KW-0804">Transcription</keyword>
<evidence type="ECO:0000259" key="7">
    <source>
        <dbReference type="PROSITE" id="PS50045"/>
    </source>
</evidence>
<evidence type="ECO:0000313" key="8">
    <source>
        <dbReference type="EMBL" id="BCM24330.1"/>
    </source>
</evidence>
<dbReference type="PROSITE" id="PS00676">
    <property type="entry name" value="SIGMA54_INTERACT_2"/>
    <property type="match status" value="1"/>
</dbReference>
<dbReference type="EMBL" id="AP024110">
    <property type="protein sequence ID" value="BCM24330.1"/>
    <property type="molecule type" value="Genomic_DNA"/>
</dbReference>
<dbReference type="InterPro" id="IPR025943">
    <property type="entry name" value="Sigma_54_int_dom_ATP-bd_2"/>
</dbReference>
<evidence type="ECO:0000256" key="3">
    <source>
        <dbReference type="ARBA" id="ARBA00023015"/>
    </source>
</evidence>
<evidence type="ECO:0000256" key="2">
    <source>
        <dbReference type="ARBA" id="ARBA00022840"/>
    </source>
</evidence>
<dbReference type="InterPro" id="IPR003593">
    <property type="entry name" value="AAA+_ATPase"/>
</dbReference>
<dbReference type="SUPFAM" id="SSF52540">
    <property type="entry name" value="P-loop containing nucleoside triphosphate hydrolases"/>
    <property type="match status" value="1"/>
</dbReference>
<dbReference type="GO" id="GO:0043565">
    <property type="term" value="F:sequence-specific DNA binding"/>
    <property type="evidence" value="ECO:0007669"/>
    <property type="project" value="InterPro"/>
</dbReference>
<keyword evidence="2" id="KW-0067">ATP-binding</keyword>
<evidence type="ECO:0000313" key="9">
    <source>
        <dbReference type="Proteomes" id="UP000826722"/>
    </source>
</evidence>
<dbReference type="GO" id="GO:0006355">
    <property type="term" value="P:regulation of DNA-templated transcription"/>
    <property type="evidence" value="ECO:0007669"/>
    <property type="project" value="InterPro"/>
</dbReference>
<dbReference type="SUPFAM" id="SSF46689">
    <property type="entry name" value="Homeodomain-like"/>
    <property type="match status" value="1"/>
</dbReference>
<dbReference type="Gene3D" id="1.10.8.60">
    <property type="match status" value="1"/>
</dbReference>
<reference evidence="8" key="1">
    <citation type="journal article" date="2021" name="Arch. Microbiol.">
        <title>Methyloradius palustris gen. nov., sp. nov., a methanol-oxidizing bacterium isolated from snow.</title>
        <authorList>
            <person name="Miyadera T."/>
            <person name="Kojima H."/>
            <person name="Fukui M."/>
        </authorList>
    </citation>
    <scope>NUCLEOTIDE SEQUENCE</scope>
    <source>
        <strain evidence="8">Zm11</strain>
    </source>
</reference>
<dbReference type="AlphaFoldDB" id="A0A8D5G278"/>
<dbReference type="InterPro" id="IPR025944">
    <property type="entry name" value="Sigma_54_int_dom_CS"/>
</dbReference>
<dbReference type="Pfam" id="PF00158">
    <property type="entry name" value="Sigma54_activat"/>
    <property type="match status" value="1"/>
</dbReference>
<evidence type="ECO:0000256" key="6">
    <source>
        <dbReference type="SAM" id="MobiDB-lite"/>
    </source>
</evidence>
<dbReference type="InterPro" id="IPR002197">
    <property type="entry name" value="HTH_Fis"/>
</dbReference>
<dbReference type="CDD" id="cd00009">
    <property type="entry name" value="AAA"/>
    <property type="match status" value="1"/>
</dbReference>
<dbReference type="PANTHER" id="PTHR32071:SF21">
    <property type="entry name" value="TRANSCRIPTIONAL REGULATORY PROTEIN FLGR"/>
    <property type="match status" value="1"/>
</dbReference>
<organism evidence="8 9">
    <name type="scientific">Methyloradius palustris</name>
    <dbReference type="NCBI Taxonomy" id="2778876"/>
    <lineage>
        <taxon>Bacteria</taxon>
        <taxon>Pseudomonadati</taxon>
        <taxon>Pseudomonadota</taxon>
        <taxon>Betaproteobacteria</taxon>
        <taxon>Nitrosomonadales</taxon>
        <taxon>Methylophilaceae</taxon>
        <taxon>Methyloradius</taxon>
    </lineage>
</organism>
<name>A0A8D5G278_9PROT</name>
<dbReference type="PANTHER" id="PTHR32071">
    <property type="entry name" value="TRANSCRIPTIONAL REGULATORY PROTEIN"/>
    <property type="match status" value="1"/>
</dbReference>
<dbReference type="Gene3D" id="3.40.50.300">
    <property type="entry name" value="P-loop containing nucleotide triphosphate hydrolases"/>
    <property type="match status" value="1"/>
</dbReference>
<evidence type="ECO:0000256" key="1">
    <source>
        <dbReference type="ARBA" id="ARBA00022741"/>
    </source>
</evidence>
<dbReference type="PRINTS" id="PR01590">
    <property type="entry name" value="HTHFIS"/>
</dbReference>
<dbReference type="PROSITE" id="PS00688">
    <property type="entry name" value="SIGMA54_INTERACT_3"/>
    <property type="match status" value="1"/>
</dbReference>
<sequence length="399" mass="44266">MRTQPWHYDLPGNDRSGSSPSLEHRRDSVERSVEAADHVITHPNPSAVSLSIRASALVFSDPKSQSLLSLIEKIAASNATALIIGETGTGKELIARHIHALSNRKNGPFQAINCGAFSETLVESELFGYERGAFTGANTSKIGWFETANGGTLFLDEIGDLPQSTQVKLLRVLQEREVVRVGSRKPTPIDVRLIAATNVNLEEAVRAGRFREDLYYRIKVVPIDLPPLRERRGDILPLVEHFLNVYKNRLQTATPQLAPETIRLMLDYPWPGNIRELENVIHRALLVSTSSSLQPKDLNLPAIHAHSLDLKDQGYQKPELQSVGYTSTSYIADSGTDALERTLNELFEKAPDNLYDLINGVTVAKAYEFSNKNQVHTAKLLGISRNILRARLKELGLIA</sequence>
<accession>A0A8D5G278</accession>
<gene>
    <name evidence="8" type="ORF">ZMTM_05890</name>
</gene>
<evidence type="ECO:0000256" key="5">
    <source>
        <dbReference type="ARBA" id="ARBA00023163"/>
    </source>
</evidence>
<keyword evidence="9" id="KW-1185">Reference proteome</keyword>
<dbReference type="RefSeq" id="WP_221764877.1">
    <property type="nucleotide sequence ID" value="NZ_AP024110.1"/>
</dbReference>
<feature type="region of interest" description="Disordered" evidence="6">
    <location>
        <begin position="1"/>
        <end position="28"/>
    </location>
</feature>
<keyword evidence="1" id="KW-0547">Nucleotide-binding</keyword>
<dbReference type="PROSITE" id="PS50045">
    <property type="entry name" value="SIGMA54_INTERACT_4"/>
    <property type="match status" value="1"/>
</dbReference>
<dbReference type="KEGG" id="mpau:ZMTM_05890"/>
<evidence type="ECO:0000256" key="4">
    <source>
        <dbReference type="ARBA" id="ARBA00023125"/>
    </source>
</evidence>
<feature type="domain" description="Sigma-54 factor interaction" evidence="7">
    <location>
        <begin position="57"/>
        <end position="286"/>
    </location>
</feature>
<protein>
    <submittedName>
        <fullName evidence="8">Transcriptional regulator</fullName>
    </submittedName>
</protein>
<dbReference type="Pfam" id="PF25601">
    <property type="entry name" value="AAA_lid_14"/>
    <property type="match status" value="1"/>
</dbReference>
<dbReference type="InterPro" id="IPR027417">
    <property type="entry name" value="P-loop_NTPase"/>
</dbReference>
<dbReference type="InterPro" id="IPR002078">
    <property type="entry name" value="Sigma_54_int"/>
</dbReference>
<dbReference type="Gene3D" id="1.10.10.60">
    <property type="entry name" value="Homeodomain-like"/>
    <property type="match status" value="1"/>
</dbReference>
<proteinExistence type="predicted"/>